<comment type="caution">
    <text evidence="3">The sequence shown here is derived from an EMBL/GenBank/DDBJ whole genome shotgun (WGS) entry which is preliminary data.</text>
</comment>
<evidence type="ECO:0000313" key="3">
    <source>
        <dbReference type="EMBL" id="MDN7227297.1"/>
    </source>
</evidence>
<feature type="coiled-coil region" evidence="1">
    <location>
        <begin position="27"/>
        <end position="54"/>
    </location>
</feature>
<keyword evidence="2" id="KW-0472">Membrane</keyword>
<evidence type="ECO:0000256" key="1">
    <source>
        <dbReference type="SAM" id="Coils"/>
    </source>
</evidence>
<keyword evidence="2" id="KW-1133">Transmembrane helix</keyword>
<evidence type="ECO:0000313" key="4">
    <source>
        <dbReference type="Proteomes" id="UP001172054"/>
    </source>
</evidence>
<evidence type="ECO:0000256" key="2">
    <source>
        <dbReference type="SAM" id="Phobius"/>
    </source>
</evidence>
<reference evidence="3 4" key="1">
    <citation type="submission" date="2023-06" db="EMBL/GenBank/DDBJ databases">
        <title>Novel species in genus Planococcus.</title>
        <authorList>
            <person name="Ning S."/>
        </authorList>
    </citation>
    <scope>NUCLEOTIDE SEQUENCE [LARGE SCALE GENOMIC DNA]</scope>
    <source>
        <strain evidence="3 4">N064</strain>
    </source>
</reference>
<dbReference type="EMBL" id="JAUJWW010000003">
    <property type="protein sequence ID" value="MDN7227297.1"/>
    <property type="molecule type" value="Genomic_DNA"/>
</dbReference>
<gene>
    <name evidence="3" type="ORF">QWY15_08345</name>
</gene>
<keyword evidence="4" id="KW-1185">Reference proteome</keyword>
<name>A0ABT8MQX5_9BACL</name>
<keyword evidence="2" id="KW-0812">Transmembrane</keyword>
<protein>
    <submittedName>
        <fullName evidence="3">Uncharacterized protein</fullName>
    </submittedName>
</protein>
<feature type="transmembrane region" description="Helical" evidence="2">
    <location>
        <begin position="6"/>
        <end position="24"/>
    </location>
</feature>
<dbReference type="RefSeq" id="WP_300983076.1">
    <property type="nucleotide sequence ID" value="NZ_CP129238.1"/>
</dbReference>
<keyword evidence="1" id="KW-0175">Coiled coil</keyword>
<dbReference type="Proteomes" id="UP001172054">
    <property type="component" value="Unassembled WGS sequence"/>
</dbReference>
<accession>A0ABT8MQX5</accession>
<proteinExistence type="predicted"/>
<sequence>MEIGVFALTAVLGVAFMTLAGFDMRMKSQVNLAKIQLERDKVALEQKKLELQQKGL</sequence>
<organism evidence="3 4">
    <name type="scientific">Planococcus liqunii</name>
    <dbReference type="NCBI Taxonomy" id="3058394"/>
    <lineage>
        <taxon>Bacteria</taxon>
        <taxon>Bacillati</taxon>
        <taxon>Bacillota</taxon>
        <taxon>Bacilli</taxon>
        <taxon>Bacillales</taxon>
        <taxon>Caryophanaceae</taxon>
        <taxon>Planococcus</taxon>
    </lineage>
</organism>